<dbReference type="RefSeq" id="WP_337693673.1">
    <property type="nucleotide sequence ID" value="NZ_JBBEGN010000002.1"/>
</dbReference>
<organism evidence="1 2">
    <name type="scientific">Actinomycetospora aurantiaca</name>
    <dbReference type="NCBI Taxonomy" id="3129233"/>
    <lineage>
        <taxon>Bacteria</taxon>
        <taxon>Bacillati</taxon>
        <taxon>Actinomycetota</taxon>
        <taxon>Actinomycetes</taxon>
        <taxon>Pseudonocardiales</taxon>
        <taxon>Pseudonocardiaceae</taxon>
        <taxon>Actinomycetospora</taxon>
    </lineage>
</organism>
<dbReference type="EC" id="3.5.2.9" evidence="1"/>
<dbReference type="CDD" id="cd10787">
    <property type="entry name" value="LamB_YcsF_like"/>
    <property type="match status" value="1"/>
</dbReference>
<dbReference type="NCBIfam" id="NF003816">
    <property type="entry name" value="PRK05406.1-5"/>
    <property type="match status" value="1"/>
</dbReference>
<evidence type="ECO:0000313" key="1">
    <source>
        <dbReference type="EMBL" id="MEJ2867047.1"/>
    </source>
</evidence>
<name>A0ABU8MIB4_9PSEU</name>
<sequence>MAGVQTRIDLNADAGESLGLWKLGHDSALMEHVTSVNVACGFHASDPVTMRESVRTAAATDTAIGAHPGLPDLVGFGRRRMALRPDEAAQIVLYQVGALQATAAAEGAEVVHVKPHGALYGMALTDDAITTAITEAVLRLDPDLMLFWLAGPTADLARSLGAKVAREGFADLDYDDDARIIVEPAPLAKDPAKVAQQAVDLLEGHVTSTSGKHLDVEVDTICLHGDRPNAPDICAAIVARFDELGVERVPALQLL</sequence>
<reference evidence="1 2" key="1">
    <citation type="submission" date="2024-03" db="EMBL/GenBank/DDBJ databases">
        <title>Actinomycetospora sp. OC33-EN08, a novel actinomycete isolated from wild orchid (Aerides multiflora).</title>
        <authorList>
            <person name="Suriyachadkun C."/>
        </authorList>
    </citation>
    <scope>NUCLEOTIDE SEQUENCE [LARGE SCALE GENOMIC DNA]</scope>
    <source>
        <strain evidence="1 2">OC33-EN08</strain>
    </source>
</reference>
<accession>A0ABU8MIB4</accession>
<proteinExistence type="predicted"/>
<dbReference type="SUPFAM" id="SSF88713">
    <property type="entry name" value="Glycoside hydrolase/deacetylase"/>
    <property type="match status" value="1"/>
</dbReference>
<gene>
    <name evidence="1" type="ORF">WCD74_04675</name>
</gene>
<dbReference type="GO" id="GO:0017168">
    <property type="term" value="F:5-oxoprolinase (ATP-hydrolyzing) activity"/>
    <property type="evidence" value="ECO:0007669"/>
    <property type="project" value="UniProtKB-EC"/>
</dbReference>
<keyword evidence="1" id="KW-0378">Hydrolase</keyword>
<dbReference type="Pfam" id="PF03746">
    <property type="entry name" value="LamB_YcsF"/>
    <property type="match status" value="1"/>
</dbReference>
<keyword evidence="2" id="KW-1185">Reference proteome</keyword>
<dbReference type="PANTHER" id="PTHR30292">
    <property type="entry name" value="UNCHARACTERIZED PROTEIN YBGL-RELATED"/>
    <property type="match status" value="1"/>
</dbReference>
<protein>
    <submittedName>
        <fullName evidence="1">5-oxoprolinase subunit PxpA</fullName>
        <ecNumber evidence="1">3.5.2.9</ecNumber>
    </submittedName>
</protein>
<dbReference type="Gene3D" id="3.20.20.370">
    <property type="entry name" value="Glycoside hydrolase/deacetylase"/>
    <property type="match status" value="1"/>
</dbReference>
<comment type="caution">
    <text evidence="1">The sequence shown here is derived from an EMBL/GenBank/DDBJ whole genome shotgun (WGS) entry which is preliminary data.</text>
</comment>
<dbReference type="InterPro" id="IPR005501">
    <property type="entry name" value="LamB/YcsF/PxpA-like"/>
</dbReference>
<dbReference type="Proteomes" id="UP001385809">
    <property type="component" value="Unassembled WGS sequence"/>
</dbReference>
<evidence type="ECO:0000313" key="2">
    <source>
        <dbReference type="Proteomes" id="UP001385809"/>
    </source>
</evidence>
<dbReference type="NCBIfam" id="NF003814">
    <property type="entry name" value="PRK05406.1-3"/>
    <property type="match status" value="1"/>
</dbReference>
<dbReference type="PANTHER" id="PTHR30292:SF0">
    <property type="entry name" value="5-OXOPROLINASE SUBUNIT A"/>
    <property type="match status" value="1"/>
</dbReference>
<dbReference type="EMBL" id="JBBEGN010000002">
    <property type="protein sequence ID" value="MEJ2867047.1"/>
    <property type="molecule type" value="Genomic_DNA"/>
</dbReference>
<dbReference type="InterPro" id="IPR011330">
    <property type="entry name" value="Glyco_hydro/deAcase_b/a-brl"/>
</dbReference>